<feature type="domain" description="Putative metallopeptidase" evidence="3">
    <location>
        <begin position="34"/>
        <end position="245"/>
    </location>
</feature>
<proteinExistence type="predicted"/>
<dbReference type="Pfam" id="PF13203">
    <property type="entry name" value="DUF2201_N"/>
    <property type="match status" value="1"/>
</dbReference>
<feature type="region of interest" description="Disordered" evidence="1">
    <location>
        <begin position="444"/>
        <end position="499"/>
    </location>
</feature>
<evidence type="ECO:0000256" key="1">
    <source>
        <dbReference type="SAM" id="MobiDB-lite"/>
    </source>
</evidence>
<evidence type="ECO:0000259" key="3">
    <source>
        <dbReference type="Pfam" id="PF13203"/>
    </source>
</evidence>
<name>A0A9D1GHW2_9FIRM</name>
<dbReference type="InterPro" id="IPR018698">
    <property type="entry name" value="VWA-like_dom"/>
</dbReference>
<evidence type="ECO:0000313" key="4">
    <source>
        <dbReference type="EMBL" id="HIT40837.1"/>
    </source>
</evidence>
<feature type="domain" description="VWA-like" evidence="2">
    <location>
        <begin position="294"/>
        <end position="431"/>
    </location>
</feature>
<dbReference type="Proteomes" id="UP000886860">
    <property type="component" value="Unassembled WGS sequence"/>
</dbReference>
<dbReference type="PANTHER" id="PTHR38730:SF1">
    <property type="entry name" value="SLL7028 PROTEIN"/>
    <property type="match status" value="1"/>
</dbReference>
<dbReference type="InterPro" id="IPR036465">
    <property type="entry name" value="vWFA_dom_sf"/>
</dbReference>
<sequence>MIDPTRQRQLEELDQVELCVRILNCSRSELYLNMRYLDVALSSLGFQADWGRRGAACNGFLIYYGPDFLLEQYRKGRVLVNRLYLHMLFHCLFGHMDGRGKRDKRLWDLACDIAMESVIDGLYQKCVRIPPSMLRRETYLRLKNRGLSVFTAEGIYRELVLMELKEKQIDRLIQEFRVDDHDLWEQEMPKSRMVRRQNQWKENREQLQTALETDGQKDPGESDRDLLEQVQAENRERYDYRAFLRKFSVLREEMQTDPDSFDPIFYTLGLSMYGNLPLIEPLETKEVRRIEEFAIVLDTSMSCSGSLIRRFLEETCSVLSASESYFRKVNIHIIQCDEKIRSDTAIHNEEEFQAYMKNFTISGFGGTDFRPAFQYVEELRTRGEFSRLRGLIYFTDGRGVYPVKKPPYDTVFVFLEDNYTDISVPGWAMKVILSAEDLMGEPHISYGPGETSAGPASGTELLSEPGAAHPDGARQNRRMEENPDADWPEEEIPRDGMQW</sequence>
<dbReference type="EMBL" id="DVKS01000035">
    <property type="protein sequence ID" value="HIT40837.1"/>
    <property type="molecule type" value="Genomic_DNA"/>
</dbReference>
<dbReference type="PANTHER" id="PTHR38730">
    <property type="entry name" value="SLL7028 PROTEIN"/>
    <property type="match status" value="1"/>
</dbReference>
<protein>
    <submittedName>
        <fullName evidence="4">Metallopeptidase</fullName>
    </submittedName>
</protein>
<comment type="caution">
    <text evidence="4">The sequence shown here is derived from an EMBL/GenBank/DDBJ whole genome shotgun (WGS) entry which is preliminary data.</text>
</comment>
<dbReference type="InterPro" id="IPR025154">
    <property type="entry name" value="Put_metallopeptidase_dom"/>
</dbReference>
<evidence type="ECO:0000313" key="5">
    <source>
        <dbReference type="Proteomes" id="UP000886860"/>
    </source>
</evidence>
<dbReference type="SUPFAM" id="SSF53300">
    <property type="entry name" value="vWA-like"/>
    <property type="match status" value="1"/>
</dbReference>
<dbReference type="AlphaFoldDB" id="A0A9D1GHW2"/>
<feature type="compositionally biased region" description="Acidic residues" evidence="1">
    <location>
        <begin position="482"/>
        <end position="492"/>
    </location>
</feature>
<dbReference type="CDD" id="cd00198">
    <property type="entry name" value="vWFA"/>
    <property type="match status" value="1"/>
</dbReference>
<feature type="compositionally biased region" description="Basic and acidic residues" evidence="1">
    <location>
        <begin position="471"/>
        <end position="481"/>
    </location>
</feature>
<organism evidence="4 5">
    <name type="scientific">Candidatus Caccovicinus merdipullorum</name>
    <dbReference type="NCBI Taxonomy" id="2840724"/>
    <lineage>
        <taxon>Bacteria</taxon>
        <taxon>Bacillati</taxon>
        <taxon>Bacillota</taxon>
        <taxon>Clostridia</taxon>
        <taxon>Eubacteriales</taxon>
        <taxon>Candidatus Caccovicinus</taxon>
    </lineage>
</organism>
<accession>A0A9D1GHW2</accession>
<evidence type="ECO:0000259" key="2">
    <source>
        <dbReference type="Pfam" id="PF09967"/>
    </source>
</evidence>
<reference evidence="4" key="1">
    <citation type="submission" date="2020-10" db="EMBL/GenBank/DDBJ databases">
        <authorList>
            <person name="Gilroy R."/>
        </authorList>
    </citation>
    <scope>NUCLEOTIDE SEQUENCE</scope>
    <source>
        <strain evidence="4">CHK123-3438</strain>
    </source>
</reference>
<gene>
    <name evidence="4" type="ORF">IAB60_01865</name>
</gene>
<reference evidence="4" key="2">
    <citation type="journal article" date="2021" name="PeerJ">
        <title>Extensive microbial diversity within the chicken gut microbiome revealed by metagenomics and culture.</title>
        <authorList>
            <person name="Gilroy R."/>
            <person name="Ravi A."/>
            <person name="Getino M."/>
            <person name="Pursley I."/>
            <person name="Horton D.L."/>
            <person name="Alikhan N.F."/>
            <person name="Baker D."/>
            <person name="Gharbi K."/>
            <person name="Hall N."/>
            <person name="Watson M."/>
            <person name="Adriaenssens E.M."/>
            <person name="Foster-Nyarko E."/>
            <person name="Jarju S."/>
            <person name="Secka A."/>
            <person name="Antonio M."/>
            <person name="Oren A."/>
            <person name="Chaudhuri R.R."/>
            <person name="La Ragione R."/>
            <person name="Hildebrand F."/>
            <person name="Pallen M.J."/>
        </authorList>
    </citation>
    <scope>NUCLEOTIDE SEQUENCE</scope>
    <source>
        <strain evidence="4">CHK123-3438</strain>
    </source>
</reference>
<dbReference type="Pfam" id="PF09967">
    <property type="entry name" value="DUF2201"/>
    <property type="match status" value="1"/>
</dbReference>